<dbReference type="Proteomes" id="UP000008237">
    <property type="component" value="Unassembled WGS sequence"/>
</dbReference>
<dbReference type="AlphaFoldDB" id="E2BKD2"/>
<feature type="non-terminal residue" evidence="1">
    <location>
        <position position="1"/>
    </location>
</feature>
<feature type="non-terminal residue" evidence="1">
    <location>
        <position position="26"/>
    </location>
</feature>
<sequence>IHCKDCNACYISQTSRLLKTRLREYK</sequence>
<organism evidence="2">
    <name type="scientific">Harpegnathos saltator</name>
    <name type="common">Jerdon's jumping ant</name>
    <dbReference type="NCBI Taxonomy" id="610380"/>
    <lineage>
        <taxon>Eukaryota</taxon>
        <taxon>Metazoa</taxon>
        <taxon>Ecdysozoa</taxon>
        <taxon>Arthropoda</taxon>
        <taxon>Hexapoda</taxon>
        <taxon>Insecta</taxon>
        <taxon>Pterygota</taxon>
        <taxon>Neoptera</taxon>
        <taxon>Endopterygota</taxon>
        <taxon>Hymenoptera</taxon>
        <taxon>Apocrita</taxon>
        <taxon>Aculeata</taxon>
        <taxon>Formicoidea</taxon>
        <taxon>Formicidae</taxon>
        <taxon>Ponerinae</taxon>
        <taxon>Ponerini</taxon>
        <taxon>Harpegnathos</taxon>
    </lineage>
</organism>
<evidence type="ECO:0000313" key="1">
    <source>
        <dbReference type="EMBL" id="EFN83856.1"/>
    </source>
</evidence>
<proteinExistence type="predicted"/>
<keyword evidence="2" id="KW-1185">Reference proteome</keyword>
<protein>
    <submittedName>
        <fullName evidence="1">Uncharacterized protein</fullName>
    </submittedName>
</protein>
<dbReference type="EMBL" id="GL448783">
    <property type="protein sequence ID" value="EFN83856.1"/>
    <property type="molecule type" value="Genomic_DNA"/>
</dbReference>
<dbReference type="InParanoid" id="E2BKD2"/>
<accession>E2BKD2</accession>
<reference evidence="1 2" key="1">
    <citation type="journal article" date="2010" name="Science">
        <title>Genomic comparison of the ants Camponotus floridanus and Harpegnathos saltator.</title>
        <authorList>
            <person name="Bonasio R."/>
            <person name="Zhang G."/>
            <person name="Ye C."/>
            <person name="Mutti N.S."/>
            <person name="Fang X."/>
            <person name="Qin N."/>
            <person name="Donahue G."/>
            <person name="Yang P."/>
            <person name="Li Q."/>
            <person name="Li C."/>
            <person name="Zhang P."/>
            <person name="Huang Z."/>
            <person name="Berger S.L."/>
            <person name="Reinberg D."/>
            <person name="Wang J."/>
            <person name="Liebig J."/>
        </authorList>
    </citation>
    <scope>NUCLEOTIDE SEQUENCE [LARGE SCALE GENOMIC DNA]</scope>
    <source>
        <strain evidence="1 2">R22 G/1</strain>
    </source>
</reference>
<name>E2BKD2_HARSA</name>
<gene>
    <name evidence="1" type="ORF">EAI_15738</name>
</gene>
<evidence type="ECO:0000313" key="2">
    <source>
        <dbReference type="Proteomes" id="UP000008237"/>
    </source>
</evidence>